<feature type="transmembrane region" description="Helical" evidence="6">
    <location>
        <begin position="392"/>
        <end position="411"/>
    </location>
</feature>
<dbReference type="GO" id="GO:0015297">
    <property type="term" value="F:antiporter activity"/>
    <property type="evidence" value="ECO:0007669"/>
    <property type="project" value="InterPro"/>
</dbReference>
<dbReference type="GO" id="GO:0005886">
    <property type="term" value="C:plasma membrane"/>
    <property type="evidence" value="ECO:0007669"/>
    <property type="project" value="UniProtKB-SubCell"/>
</dbReference>
<evidence type="ECO:0000256" key="3">
    <source>
        <dbReference type="ARBA" id="ARBA00022692"/>
    </source>
</evidence>
<protein>
    <recommendedName>
        <fullName evidence="9">Polysaccharide biosynthesis protein</fullName>
    </recommendedName>
</protein>
<name>A0A1S9PA18_9SPHI</name>
<keyword evidence="3 6" id="KW-0812">Transmembrane</keyword>
<feature type="transmembrane region" description="Helical" evidence="6">
    <location>
        <begin position="330"/>
        <end position="352"/>
    </location>
</feature>
<feature type="transmembrane region" description="Helical" evidence="6">
    <location>
        <begin position="105"/>
        <end position="126"/>
    </location>
</feature>
<feature type="transmembrane region" description="Helical" evidence="6">
    <location>
        <begin position="146"/>
        <end position="166"/>
    </location>
</feature>
<evidence type="ECO:0000256" key="5">
    <source>
        <dbReference type="ARBA" id="ARBA00023136"/>
    </source>
</evidence>
<dbReference type="InterPro" id="IPR050833">
    <property type="entry name" value="Poly_Biosynth_Transport"/>
</dbReference>
<gene>
    <name evidence="7" type="ORF">BC343_13350</name>
</gene>
<keyword evidence="4 6" id="KW-1133">Transmembrane helix</keyword>
<evidence type="ECO:0000313" key="7">
    <source>
        <dbReference type="EMBL" id="OOQ57769.1"/>
    </source>
</evidence>
<dbReference type="InterPro" id="IPR002528">
    <property type="entry name" value="MATE_fam"/>
</dbReference>
<dbReference type="AlphaFoldDB" id="A0A1S9PA18"/>
<organism evidence="7 8">
    <name type="scientific">Mucilaginibacter pedocola</name>
    <dbReference type="NCBI Taxonomy" id="1792845"/>
    <lineage>
        <taxon>Bacteria</taxon>
        <taxon>Pseudomonadati</taxon>
        <taxon>Bacteroidota</taxon>
        <taxon>Sphingobacteriia</taxon>
        <taxon>Sphingobacteriales</taxon>
        <taxon>Sphingobacteriaceae</taxon>
        <taxon>Mucilaginibacter</taxon>
    </lineage>
</organism>
<dbReference type="STRING" id="1792845.BC343_13350"/>
<keyword evidence="5 6" id="KW-0472">Membrane</keyword>
<dbReference type="Proteomes" id="UP000189739">
    <property type="component" value="Unassembled WGS sequence"/>
</dbReference>
<evidence type="ECO:0000256" key="6">
    <source>
        <dbReference type="SAM" id="Phobius"/>
    </source>
</evidence>
<dbReference type="PANTHER" id="PTHR30250">
    <property type="entry name" value="PST FAMILY PREDICTED COLANIC ACID TRANSPORTER"/>
    <property type="match status" value="1"/>
</dbReference>
<dbReference type="PANTHER" id="PTHR30250:SF11">
    <property type="entry name" value="O-ANTIGEN TRANSPORTER-RELATED"/>
    <property type="match status" value="1"/>
</dbReference>
<dbReference type="RefSeq" id="WP_078350372.1">
    <property type="nucleotide sequence ID" value="NZ_MBTF01000035.1"/>
</dbReference>
<feature type="transmembrane region" description="Helical" evidence="6">
    <location>
        <begin position="200"/>
        <end position="225"/>
    </location>
</feature>
<accession>A0A1S9PA18</accession>
<sequence length="453" mass="50422">MLQVVETGFRKFFTKGHERSLRAKRNIFQSLLIKTGGVVISYSLIPLTISYVGATNYGVWLTLSSIITWAALFDMGLGNGLKNKLAEDIALDNIDRAKSYVSSTYAILTLISAILLTVFCLINPYINWHSILNVPHNELSNLNHLVAVIFTFFCLQFIIQLINTVLTANQQPALPALISVLSQTFTLLGVLFLINFKESSLSYLIYAFTAIPLLVLLAASIWFYSGTYNALAPNFRSINVGYARQLLSAGGAFFIIQIGTLVLYETDNIVITQLFSPKDVTTFNIAYKLFSVIIMVFIMIITPFWSAFTEAYAKKDHDWINLTLNKMNKLWMGLSAATLLLLAFSPLIYRLWLGEDMVVPFTLSLSMAIYTIALIWQAMYVQFLNGISKIKLQLYLSIFCALINIPLAIVLGKYWGLAGVTTSNTIVFILMGVAFSVQTKKIINGTASGLFAA</sequence>
<feature type="transmembrane region" description="Helical" evidence="6">
    <location>
        <begin position="57"/>
        <end position="77"/>
    </location>
</feature>
<feature type="transmembrane region" description="Helical" evidence="6">
    <location>
        <begin position="246"/>
        <end position="265"/>
    </location>
</feature>
<feature type="transmembrane region" description="Helical" evidence="6">
    <location>
        <begin position="173"/>
        <end position="194"/>
    </location>
</feature>
<reference evidence="7 8" key="1">
    <citation type="submission" date="2016-07" db="EMBL/GenBank/DDBJ databases">
        <title>Genomic analysis of zinc-resistant bacterium Mucilaginibacter pedocola TBZ30.</title>
        <authorList>
            <person name="Huang J."/>
            <person name="Tang J."/>
        </authorList>
    </citation>
    <scope>NUCLEOTIDE SEQUENCE [LARGE SCALE GENOMIC DNA]</scope>
    <source>
        <strain evidence="7 8">TBZ30</strain>
    </source>
</reference>
<evidence type="ECO:0000256" key="2">
    <source>
        <dbReference type="ARBA" id="ARBA00022475"/>
    </source>
</evidence>
<keyword evidence="8" id="KW-1185">Reference proteome</keyword>
<evidence type="ECO:0008006" key="9">
    <source>
        <dbReference type="Google" id="ProtNLM"/>
    </source>
</evidence>
<feature type="transmembrane region" description="Helical" evidence="6">
    <location>
        <begin position="31"/>
        <end position="51"/>
    </location>
</feature>
<proteinExistence type="predicted"/>
<keyword evidence="2" id="KW-1003">Cell membrane</keyword>
<evidence type="ECO:0000313" key="8">
    <source>
        <dbReference type="Proteomes" id="UP000189739"/>
    </source>
</evidence>
<dbReference type="GO" id="GO:0042910">
    <property type="term" value="F:xenobiotic transmembrane transporter activity"/>
    <property type="evidence" value="ECO:0007669"/>
    <property type="project" value="InterPro"/>
</dbReference>
<dbReference type="EMBL" id="MBTF01000035">
    <property type="protein sequence ID" value="OOQ57769.1"/>
    <property type="molecule type" value="Genomic_DNA"/>
</dbReference>
<comment type="subcellular location">
    <subcellularLocation>
        <location evidence="1">Cell membrane</location>
        <topology evidence="1">Multi-pass membrane protein</topology>
    </subcellularLocation>
</comment>
<feature type="transmembrane region" description="Helical" evidence="6">
    <location>
        <begin position="358"/>
        <end position="380"/>
    </location>
</feature>
<evidence type="ECO:0000256" key="1">
    <source>
        <dbReference type="ARBA" id="ARBA00004651"/>
    </source>
</evidence>
<feature type="transmembrane region" description="Helical" evidence="6">
    <location>
        <begin position="285"/>
        <end position="309"/>
    </location>
</feature>
<comment type="caution">
    <text evidence="7">The sequence shown here is derived from an EMBL/GenBank/DDBJ whole genome shotgun (WGS) entry which is preliminary data.</text>
</comment>
<dbReference type="OrthoDB" id="512217at2"/>
<evidence type="ECO:0000256" key="4">
    <source>
        <dbReference type="ARBA" id="ARBA00022989"/>
    </source>
</evidence>
<dbReference type="Pfam" id="PF01554">
    <property type="entry name" value="MatE"/>
    <property type="match status" value="1"/>
</dbReference>
<feature type="transmembrane region" description="Helical" evidence="6">
    <location>
        <begin position="417"/>
        <end position="437"/>
    </location>
</feature>